<dbReference type="InterPro" id="IPR017853">
    <property type="entry name" value="GH"/>
</dbReference>
<dbReference type="InterPro" id="IPR013785">
    <property type="entry name" value="Aldolase_TIM"/>
</dbReference>
<evidence type="ECO:0000256" key="2">
    <source>
        <dbReference type="ARBA" id="ARBA00022801"/>
    </source>
</evidence>
<dbReference type="CDD" id="cd14792">
    <property type="entry name" value="GH27"/>
    <property type="match status" value="1"/>
</dbReference>
<evidence type="ECO:0000313" key="7">
    <source>
        <dbReference type="Proteomes" id="UP000678393"/>
    </source>
</evidence>
<dbReference type="SUPFAM" id="SSF51445">
    <property type="entry name" value="(Trans)glycosidases"/>
    <property type="match status" value="1"/>
</dbReference>
<dbReference type="Proteomes" id="UP000678393">
    <property type="component" value="Unassembled WGS sequence"/>
</dbReference>
<dbReference type="EMBL" id="CAJHNH020000044">
    <property type="protein sequence ID" value="CAG5114832.1"/>
    <property type="molecule type" value="Genomic_DNA"/>
</dbReference>
<evidence type="ECO:0000313" key="6">
    <source>
        <dbReference type="EMBL" id="CAG5114832.1"/>
    </source>
</evidence>
<evidence type="ECO:0000256" key="1">
    <source>
        <dbReference type="ARBA" id="ARBA00009743"/>
    </source>
</evidence>
<dbReference type="GO" id="GO:0005737">
    <property type="term" value="C:cytoplasm"/>
    <property type="evidence" value="ECO:0007669"/>
    <property type="project" value="TreeGrafter"/>
</dbReference>
<gene>
    <name evidence="6" type="ORF">CUNI_LOCUS390</name>
</gene>
<dbReference type="EC" id="3.2.1.-" evidence="4"/>
<name>A0A8S3YHP9_9EUPU</name>
<dbReference type="FunFam" id="3.20.20.70:FF:000197">
    <property type="entry name" value="Alpha-galactosidase"/>
    <property type="match status" value="1"/>
</dbReference>
<feature type="chain" id="PRO_5035727236" description="Alpha-galactosidase" evidence="5">
    <location>
        <begin position="18"/>
        <end position="403"/>
    </location>
</feature>
<comment type="subunit">
    <text evidence="4">Homodimer.</text>
</comment>
<dbReference type="GO" id="GO:0016139">
    <property type="term" value="P:glycoside catabolic process"/>
    <property type="evidence" value="ECO:0007669"/>
    <property type="project" value="TreeGrafter"/>
</dbReference>
<dbReference type="InterPro" id="IPR013780">
    <property type="entry name" value="Glyco_hydro_b"/>
</dbReference>
<dbReference type="PRINTS" id="PR00740">
    <property type="entry name" value="GLHYDRLASE27"/>
</dbReference>
<keyword evidence="4" id="KW-1015">Disulfide bond</keyword>
<keyword evidence="7" id="KW-1185">Reference proteome</keyword>
<dbReference type="GO" id="GO:0009311">
    <property type="term" value="P:oligosaccharide metabolic process"/>
    <property type="evidence" value="ECO:0007669"/>
    <property type="project" value="TreeGrafter"/>
</dbReference>
<dbReference type="Gene3D" id="3.20.20.70">
    <property type="entry name" value="Aldolase class I"/>
    <property type="match status" value="1"/>
</dbReference>
<keyword evidence="3 4" id="KW-0326">Glycosidase</keyword>
<reference evidence="6" key="1">
    <citation type="submission" date="2021-04" db="EMBL/GenBank/DDBJ databases">
        <authorList>
            <consortium name="Molecular Ecology Group"/>
        </authorList>
    </citation>
    <scope>NUCLEOTIDE SEQUENCE</scope>
</reference>
<proteinExistence type="inferred from homology"/>
<dbReference type="InterPro" id="IPR002241">
    <property type="entry name" value="Glyco_hydro_27"/>
</dbReference>
<dbReference type="GO" id="GO:0004557">
    <property type="term" value="F:alpha-galactosidase activity"/>
    <property type="evidence" value="ECO:0007669"/>
    <property type="project" value="TreeGrafter"/>
</dbReference>
<feature type="signal peptide" evidence="5">
    <location>
        <begin position="1"/>
        <end position="17"/>
    </location>
</feature>
<evidence type="ECO:0000256" key="3">
    <source>
        <dbReference type="ARBA" id="ARBA00023295"/>
    </source>
</evidence>
<dbReference type="PANTHER" id="PTHR11452:SF14">
    <property type="entry name" value="ALPHA-GALACTOSIDASE A"/>
    <property type="match status" value="1"/>
</dbReference>
<dbReference type="SUPFAM" id="SSF51011">
    <property type="entry name" value="Glycosyl hydrolase domain"/>
    <property type="match status" value="1"/>
</dbReference>
<dbReference type="AlphaFoldDB" id="A0A8S3YHP9"/>
<protein>
    <recommendedName>
        <fullName evidence="4">Alpha-galactosidase</fullName>
        <ecNumber evidence="4">3.2.1.-</ecNumber>
    </recommendedName>
</protein>
<accession>A0A8S3YHP9</accession>
<dbReference type="PANTHER" id="PTHR11452">
    <property type="entry name" value="ALPHA-GALACTOSIDASE/ALPHA-N-ACETYLGALACTOSAMINIDASE"/>
    <property type="match status" value="1"/>
</dbReference>
<evidence type="ECO:0000256" key="4">
    <source>
        <dbReference type="RuleBase" id="RU361168"/>
    </source>
</evidence>
<comment type="similarity">
    <text evidence="1 4">Belongs to the glycosyl hydrolase 27 family.</text>
</comment>
<keyword evidence="2 4" id="KW-0378">Hydrolase</keyword>
<dbReference type="OrthoDB" id="5795902at2759"/>
<comment type="caution">
    <text evidence="6">The sequence shown here is derived from an EMBL/GenBank/DDBJ whole genome shotgun (WGS) entry which is preliminary data.</text>
</comment>
<dbReference type="Pfam" id="PF16499">
    <property type="entry name" value="Melibiase_2"/>
    <property type="match status" value="1"/>
</dbReference>
<dbReference type="Gene3D" id="2.60.40.1180">
    <property type="entry name" value="Golgi alpha-mannosidase II"/>
    <property type="match status" value="1"/>
</dbReference>
<sequence>MIAKLCMITLGCSFAQALNNGLALTPIMGWMSWERYSCNFDCLNDPDNCISEGLYKKMADLLVSEGYKDAGYQYLHIDVCWPVEKRDSNGKLVADPARFPSGIQAIAKYVHSKGLKLGIYADFSYETCPGYPGSEYYMDMDAKTFAEWEIDSLRYNGCDSKPKEMPYVYPLMSRALNMTGRSIVYICQWPGYYGGVGVKPDYAALREACNQWRNYHEIQNSWESVGDVIDHYGNDKGNFSQFAGPGGWNDPDVLVVGDYGLSYYQQKAQFGMWALFASPLMMSLDLRSVDPAAKQLLLNKNIIAINQDPLGNQAVRLFKVSTFITVWIKKLARKGAFAIGVLNRGSQGTPYKTSLSDLGLRNKHGYQLWEAFENKTIGSFSLTKEFVVNIEPTSIYIIIAIPK</sequence>
<evidence type="ECO:0000256" key="5">
    <source>
        <dbReference type="SAM" id="SignalP"/>
    </source>
</evidence>
<keyword evidence="5" id="KW-0732">Signal</keyword>
<organism evidence="6 7">
    <name type="scientific">Candidula unifasciata</name>
    <dbReference type="NCBI Taxonomy" id="100452"/>
    <lineage>
        <taxon>Eukaryota</taxon>
        <taxon>Metazoa</taxon>
        <taxon>Spiralia</taxon>
        <taxon>Lophotrochozoa</taxon>
        <taxon>Mollusca</taxon>
        <taxon>Gastropoda</taxon>
        <taxon>Heterobranchia</taxon>
        <taxon>Euthyneura</taxon>
        <taxon>Panpulmonata</taxon>
        <taxon>Eupulmonata</taxon>
        <taxon>Stylommatophora</taxon>
        <taxon>Helicina</taxon>
        <taxon>Helicoidea</taxon>
        <taxon>Geomitridae</taxon>
        <taxon>Candidula</taxon>
    </lineage>
</organism>